<protein>
    <recommendedName>
        <fullName evidence="5">Protein LOW PSII ACCUMULATION 1, chloroplastic</fullName>
    </recommendedName>
</protein>
<keyword evidence="4" id="KW-1185">Reference proteome</keyword>
<evidence type="ECO:0008006" key="5">
    <source>
        <dbReference type="Google" id="ProtNLM"/>
    </source>
</evidence>
<sequence length="356" mass="38710">MAAPALASLLVSCPVRHRALSLAPTPAPLVSGSGRSSPRPPGERLGPTKRRPHIIRCSAANKPSPSTEISSTAKIRSEVLSPFRSVRMFFYLAFMASGALGGLISITQLVPALVNSSRTADLPEMLKGFGIDLGAVLLFAFLYTWESSAENAQLAKLSREENLSKLKLRAGENRSIAVGDLRGVARLVILAGPASYIADSFARSKPYTDGLVERGVLVVPFATDGSTPRFDVDENDENDEAARKTRLWRLRPLYTSEWAKWIEEQKTLANVSLDSPVSLSAHGWSSSWEWCWLSSLECSGGTVATGERAVVRSSRRHGWKSSLGNLDFCMLNGKIFSSMRVDGCNMFKMMICGTPT</sequence>
<feature type="transmembrane region" description="Helical" evidence="2">
    <location>
        <begin position="126"/>
        <end position="145"/>
    </location>
</feature>
<dbReference type="InterPro" id="IPR021883">
    <property type="entry name" value="LPA1-like"/>
</dbReference>
<dbReference type="PANTHER" id="PTHR35498">
    <property type="entry name" value="PROTEIN LOW PSII ACCUMULATION 1, CHLOROPLASTIC"/>
    <property type="match status" value="1"/>
</dbReference>
<evidence type="ECO:0000313" key="3">
    <source>
        <dbReference type="EMBL" id="URD94521.1"/>
    </source>
</evidence>
<name>A0A9E7FHW1_9LILI</name>
<reference evidence="3" key="1">
    <citation type="submission" date="2022-05" db="EMBL/GenBank/DDBJ databases">
        <title>The Musa troglodytarum L. genome provides insights into the mechanism of non-climacteric behaviour and enrichment of carotenoids.</title>
        <authorList>
            <person name="Wang J."/>
        </authorList>
    </citation>
    <scope>NUCLEOTIDE SEQUENCE</scope>
    <source>
        <tissue evidence="3">Leaf</tissue>
    </source>
</reference>
<keyword evidence="2" id="KW-1133">Transmembrane helix</keyword>
<organism evidence="3 4">
    <name type="scientific">Musa troglodytarum</name>
    <name type="common">fe'i banana</name>
    <dbReference type="NCBI Taxonomy" id="320322"/>
    <lineage>
        <taxon>Eukaryota</taxon>
        <taxon>Viridiplantae</taxon>
        <taxon>Streptophyta</taxon>
        <taxon>Embryophyta</taxon>
        <taxon>Tracheophyta</taxon>
        <taxon>Spermatophyta</taxon>
        <taxon>Magnoliopsida</taxon>
        <taxon>Liliopsida</taxon>
        <taxon>Zingiberales</taxon>
        <taxon>Musaceae</taxon>
        <taxon>Musa</taxon>
    </lineage>
</organism>
<dbReference type="PANTHER" id="PTHR35498:SF1">
    <property type="entry name" value="LOW PSII ACCUMULATION-LIKE PROTEIN"/>
    <property type="match status" value="1"/>
</dbReference>
<evidence type="ECO:0000256" key="2">
    <source>
        <dbReference type="SAM" id="Phobius"/>
    </source>
</evidence>
<feature type="transmembrane region" description="Helical" evidence="2">
    <location>
        <begin position="88"/>
        <end position="114"/>
    </location>
</feature>
<keyword evidence="2" id="KW-0812">Transmembrane</keyword>
<keyword evidence="2" id="KW-0472">Membrane</keyword>
<proteinExistence type="predicted"/>
<evidence type="ECO:0000256" key="1">
    <source>
        <dbReference type="SAM" id="MobiDB-lite"/>
    </source>
</evidence>
<accession>A0A9E7FHW1</accession>
<gene>
    <name evidence="3" type="ORF">MUK42_30746</name>
</gene>
<dbReference type="Proteomes" id="UP001055439">
    <property type="component" value="Chromosome 4"/>
</dbReference>
<dbReference type="OrthoDB" id="5130at2759"/>
<feature type="region of interest" description="Disordered" evidence="1">
    <location>
        <begin position="26"/>
        <end position="51"/>
    </location>
</feature>
<dbReference type="AlphaFoldDB" id="A0A9E7FHW1"/>
<evidence type="ECO:0000313" key="4">
    <source>
        <dbReference type="Proteomes" id="UP001055439"/>
    </source>
</evidence>
<dbReference type="EMBL" id="CP097506">
    <property type="protein sequence ID" value="URD94521.1"/>
    <property type="molecule type" value="Genomic_DNA"/>
</dbReference>
<dbReference type="Pfam" id="PF11998">
    <property type="entry name" value="DUF3493"/>
    <property type="match status" value="1"/>
</dbReference>